<dbReference type="AlphaFoldDB" id="A0A4U6VP38"/>
<dbReference type="Proteomes" id="UP000298652">
    <property type="component" value="Chromosome 3"/>
</dbReference>
<dbReference type="Gramene" id="TKW29499">
    <property type="protein sequence ID" value="TKW29499"/>
    <property type="gene ID" value="SEVIR_3G399100v2"/>
</dbReference>
<evidence type="ECO:0000313" key="2">
    <source>
        <dbReference type="EMBL" id="TKW29499.1"/>
    </source>
</evidence>
<evidence type="ECO:0000256" key="1">
    <source>
        <dbReference type="SAM" id="MobiDB-lite"/>
    </source>
</evidence>
<proteinExistence type="predicted"/>
<name>A0A4U6VP38_SETVI</name>
<accession>A0A4U6VP38</accession>
<feature type="compositionally biased region" description="Low complexity" evidence="1">
    <location>
        <begin position="7"/>
        <end position="23"/>
    </location>
</feature>
<keyword evidence="3" id="KW-1185">Reference proteome</keyword>
<organism evidence="2 3">
    <name type="scientific">Setaria viridis</name>
    <name type="common">Green bristlegrass</name>
    <name type="synonym">Setaria italica subsp. viridis</name>
    <dbReference type="NCBI Taxonomy" id="4556"/>
    <lineage>
        <taxon>Eukaryota</taxon>
        <taxon>Viridiplantae</taxon>
        <taxon>Streptophyta</taxon>
        <taxon>Embryophyta</taxon>
        <taxon>Tracheophyta</taxon>
        <taxon>Spermatophyta</taxon>
        <taxon>Magnoliopsida</taxon>
        <taxon>Liliopsida</taxon>
        <taxon>Poales</taxon>
        <taxon>Poaceae</taxon>
        <taxon>PACMAD clade</taxon>
        <taxon>Panicoideae</taxon>
        <taxon>Panicodae</taxon>
        <taxon>Paniceae</taxon>
        <taxon>Cenchrinae</taxon>
        <taxon>Setaria</taxon>
    </lineage>
</organism>
<reference evidence="2" key="1">
    <citation type="submission" date="2019-03" db="EMBL/GenBank/DDBJ databases">
        <title>WGS assembly of Setaria viridis.</title>
        <authorList>
            <person name="Huang P."/>
            <person name="Jenkins J."/>
            <person name="Grimwood J."/>
            <person name="Barry K."/>
            <person name="Healey A."/>
            <person name="Mamidi S."/>
            <person name="Sreedasyam A."/>
            <person name="Shu S."/>
            <person name="Feldman M."/>
            <person name="Wu J."/>
            <person name="Yu Y."/>
            <person name="Chen C."/>
            <person name="Johnson J."/>
            <person name="Rokhsar D."/>
            <person name="Baxter I."/>
            <person name="Schmutz J."/>
            <person name="Brutnell T."/>
            <person name="Kellogg E."/>
        </authorList>
    </citation>
    <scope>NUCLEOTIDE SEQUENCE [LARGE SCALE GENOMIC DNA]</scope>
</reference>
<evidence type="ECO:0000313" key="3">
    <source>
        <dbReference type="Proteomes" id="UP000298652"/>
    </source>
</evidence>
<feature type="compositionally biased region" description="Basic residues" evidence="1">
    <location>
        <begin position="51"/>
        <end position="62"/>
    </location>
</feature>
<dbReference type="EMBL" id="CM016554">
    <property type="protein sequence ID" value="TKW29499.1"/>
    <property type="molecule type" value="Genomic_DNA"/>
</dbReference>
<protein>
    <submittedName>
        <fullName evidence="2">Uncharacterized protein</fullName>
    </submittedName>
</protein>
<gene>
    <name evidence="2" type="ORF">SEVIR_3G399100v2</name>
</gene>
<sequence length="147" mass="16067">MSPAVGSFRSTATYSRRTASSGRRTPHAPQSKVKPRVLHATPRQSGDSKWRACRRRSSRRRHVEPPVLSPPVSLSTAPSITPSAKPQPPSSSLLALAPTGWQLATATCDDSGGDGAERQRRRRRLGRNQPQQATGDGAERRRRLGRN</sequence>
<feature type="region of interest" description="Disordered" evidence="1">
    <location>
        <begin position="1"/>
        <end position="147"/>
    </location>
</feature>